<dbReference type="InterPro" id="IPR002508">
    <property type="entry name" value="MurNAc-LAA_cat"/>
</dbReference>
<dbReference type="RefSeq" id="WP_277563877.1">
    <property type="nucleotide sequence ID" value="NZ_JAPDHZ010000002.1"/>
</dbReference>
<protein>
    <submittedName>
        <fullName evidence="5">N-acetylmuramoyl-L-alanine amidase</fullName>
    </submittedName>
</protein>
<evidence type="ECO:0000313" key="6">
    <source>
        <dbReference type="Proteomes" id="UP001153387"/>
    </source>
</evidence>
<evidence type="ECO:0000313" key="5">
    <source>
        <dbReference type="EMBL" id="MDG0789991.1"/>
    </source>
</evidence>
<name>A0A9X4KDV3_9BACL</name>
<feature type="signal peptide" evidence="3">
    <location>
        <begin position="1"/>
        <end position="30"/>
    </location>
</feature>
<dbReference type="GO" id="GO:0030288">
    <property type="term" value="C:outer membrane-bounded periplasmic space"/>
    <property type="evidence" value="ECO:0007669"/>
    <property type="project" value="TreeGrafter"/>
</dbReference>
<reference evidence="5 6" key="1">
    <citation type="submission" date="2022-10" db="EMBL/GenBank/DDBJ databases">
        <title>Comparative genomic analysis of Cohnella hashimotonis sp. nov., isolated from the International Space Station.</title>
        <authorList>
            <person name="Simpson A."/>
            <person name="Venkateswaran K."/>
        </authorList>
    </citation>
    <scope>NUCLEOTIDE SEQUENCE [LARGE SCALE GENOMIC DNA]</scope>
    <source>
        <strain evidence="5 6">DSM 18997</strain>
    </source>
</reference>
<dbReference type="PANTHER" id="PTHR30404:SF0">
    <property type="entry name" value="N-ACETYLMURAMOYL-L-ALANINE AMIDASE AMIC"/>
    <property type="match status" value="1"/>
</dbReference>
<sequence>MIPSYKRLICAALVCLSAAHGPLPLPSASAEDTDAGLALPFAGSPTARHTLPAADVLIDAGHGGIDGGTHVGNILEKDINLAISRKLYLILRSRGMHAVLNRTGDYALSDDNRWLRSSRHQRDLSQRKALARDIGAGAFISVHVNWSKRKSVRGPVVLHRLDAGSALLASLIQERLNIQQKTNVPPLAGDQFYVLKKAGPPSVIVETGFISNPGDLNMLTNSAGQTAIATAIADGIAAYRLVGLSSGTFAPGSDSSTDAEPGSFAPGSE</sequence>
<feature type="domain" description="MurNAc-LAA" evidence="4">
    <location>
        <begin position="128"/>
        <end position="237"/>
    </location>
</feature>
<feature type="region of interest" description="Disordered" evidence="2">
    <location>
        <begin position="250"/>
        <end position="269"/>
    </location>
</feature>
<dbReference type="GO" id="GO:0008745">
    <property type="term" value="F:N-acetylmuramoyl-L-alanine amidase activity"/>
    <property type="evidence" value="ECO:0007669"/>
    <property type="project" value="InterPro"/>
</dbReference>
<feature type="chain" id="PRO_5040850576" evidence="3">
    <location>
        <begin position="31"/>
        <end position="269"/>
    </location>
</feature>
<keyword evidence="3" id="KW-0732">Signal</keyword>
<evidence type="ECO:0000259" key="4">
    <source>
        <dbReference type="SMART" id="SM00646"/>
    </source>
</evidence>
<dbReference type="SUPFAM" id="SSF53187">
    <property type="entry name" value="Zn-dependent exopeptidases"/>
    <property type="match status" value="1"/>
</dbReference>
<gene>
    <name evidence="5" type="ORF">OMP38_03315</name>
</gene>
<dbReference type="CDD" id="cd02696">
    <property type="entry name" value="MurNAc-LAA"/>
    <property type="match status" value="1"/>
</dbReference>
<keyword evidence="1" id="KW-0378">Hydrolase</keyword>
<evidence type="ECO:0000256" key="1">
    <source>
        <dbReference type="ARBA" id="ARBA00022801"/>
    </source>
</evidence>
<dbReference type="Gene3D" id="3.40.630.40">
    <property type="entry name" value="Zn-dependent exopeptidases"/>
    <property type="match status" value="1"/>
</dbReference>
<dbReference type="EMBL" id="JAPDHZ010000002">
    <property type="protein sequence ID" value="MDG0789991.1"/>
    <property type="molecule type" value="Genomic_DNA"/>
</dbReference>
<organism evidence="5 6">
    <name type="scientific">Cohnella ginsengisoli</name>
    <dbReference type="NCBI Taxonomy" id="425004"/>
    <lineage>
        <taxon>Bacteria</taxon>
        <taxon>Bacillati</taxon>
        <taxon>Bacillota</taxon>
        <taxon>Bacilli</taxon>
        <taxon>Bacillales</taxon>
        <taxon>Paenibacillaceae</taxon>
        <taxon>Cohnella</taxon>
    </lineage>
</organism>
<dbReference type="InterPro" id="IPR050695">
    <property type="entry name" value="N-acetylmuramoyl_amidase_3"/>
</dbReference>
<accession>A0A9X4KDV3</accession>
<evidence type="ECO:0000256" key="3">
    <source>
        <dbReference type="SAM" id="SignalP"/>
    </source>
</evidence>
<proteinExistence type="predicted"/>
<dbReference type="PANTHER" id="PTHR30404">
    <property type="entry name" value="N-ACETYLMURAMOYL-L-ALANINE AMIDASE"/>
    <property type="match status" value="1"/>
</dbReference>
<comment type="caution">
    <text evidence="5">The sequence shown here is derived from an EMBL/GenBank/DDBJ whole genome shotgun (WGS) entry which is preliminary data.</text>
</comment>
<evidence type="ECO:0000256" key="2">
    <source>
        <dbReference type="SAM" id="MobiDB-lite"/>
    </source>
</evidence>
<dbReference type="Proteomes" id="UP001153387">
    <property type="component" value="Unassembled WGS sequence"/>
</dbReference>
<dbReference type="Pfam" id="PF01520">
    <property type="entry name" value="Amidase_3"/>
    <property type="match status" value="1"/>
</dbReference>
<dbReference type="AlphaFoldDB" id="A0A9X4KDV3"/>
<keyword evidence="6" id="KW-1185">Reference proteome</keyword>
<dbReference type="GO" id="GO:0009253">
    <property type="term" value="P:peptidoglycan catabolic process"/>
    <property type="evidence" value="ECO:0007669"/>
    <property type="project" value="InterPro"/>
</dbReference>
<dbReference type="SMART" id="SM00646">
    <property type="entry name" value="Ami_3"/>
    <property type="match status" value="1"/>
</dbReference>